<organism evidence="1">
    <name type="scientific">Drosophila melanogaster</name>
    <name type="common">Fruit fly</name>
    <dbReference type="NCBI Taxonomy" id="7227"/>
    <lineage>
        <taxon>Eukaryota</taxon>
        <taxon>Metazoa</taxon>
        <taxon>Ecdysozoa</taxon>
        <taxon>Arthropoda</taxon>
        <taxon>Hexapoda</taxon>
        <taxon>Insecta</taxon>
        <taxon>Pterygota</taxon>
        <taxon>Neoptera</taxon>
        <taxon>Endopterygota</taxon>
        <taxon>Diptera</taxon>
        <taxon>Brachycera</taxon>
        <taxon>Muscomorpha</taxon>
        <taxon>Ephydroidea</taxon>
        <taxon>Drosophilidae</taxon>
        <taxon>Drosophila</taxon>
        <taxon>Sophophora</taxon>
    </lineage>
</organism>
<gene>
    <name evidence="1" type="ORF">CG6661</name>
</gene>
<proteinExistence type="evidence at transcript level"/>
<dbReference type="EMBL" id="AY061166">
    <property type="protein sequence ID" value="AAL28714.1"/>
    <property type="molecule type" value="mRNA"/>
</dbReference>
<dbReference type="OrthoDB" id="5322683at2759"/>
<dbReference type="AlphaFoldDB" id="Q95RS7"/>
<name>Q95RS7_DROME</name>
<sequence length="88" mass="9515">MFLVRCSSFCIRRKSFICTIAPISVSDSMGSPMVSCSVASTNSSLRRGHIDEGTYIRESELAYCPAKPKAACTVAETTDSTLALAWTK</sequence>
<accession>Q95RS7</accession>
<evidence type="ECO:0000313" key="1">
    <source>
        <dbReference type="EMBL" id="AAL28714.1"/>
    </source>
</evidence>
<reference evidence="1" key="1">
    <citation type="submission" date="2001-10" db="EMBL/GenBank/DDBJ databases">
        <authorList>
            <person name="Stapleton M."/>
            <person name="Brokstein P."/>
            <person name="Hong L."/>
            <person name="Agbayani A."/>
            <person name="Carlson J."/>
            <person name="Champe M."/>
            <person name="Chavez C."/>
            <person name="Dorsett V."/>
            <person name="Farfan D."/>
            <person name="Frise E."/>
            <person name="George R."/>
            <person name="Gonzalez M."/>
            <person name="Guarin H."/>
            <person name="Li P."/>
            <person name="Liao G."/>
            <person name="Miranda A."/>
            <person name="Mungall C.J."/>
            <person name="Nunoo J."/>
            <person name="Pacleb J."/>
            <person name="Paragas V."/>
            <person name="Park S."/>
            <person name="Phouanenavong S."/>
            <person name="Wan K."/>
            <person name="Yu C."/>
            <person name="Lewis S.E."/>
            <person name="Rubin G.M."/>
            <person name="Celniker S."/>
        </authorList>
    </citation>
    <scope>NUCLEOTIDE SEQUENCE</scope>
    <source>
        <strain evidence="1">Berkeley</strain>
    </source>
</reference>
<protein>
    <submittedName>
        <fullName evidence="1">LD13184p</fullName>
    </submittedName>
</protein>